<keyword evidence="5" id="KW-0961">Cell wall biogenesis/degradation</keyword>
<dbReference type="AlphaFoldDB" id="A0A6J6GZD8"/>
<dbReference type="InterPro" id="IPR036365">
    <property type="entry name" value="PGBD-like_sf"/>
</dbReference>
<dbReference type="SUPFAM" id="SSF47090">
    <property type="entry name" value="PGBD-like"/>
    <property type="match status" value="1"/>
</dbReference>
<gene>
    <name evidence="8" type="ORF">UFOPK1826_00980</name>
</gene>
<dbReference type="Pfam" id="PF03734">
    <property type="entry name" value="YkuD"/>
    <property type="match status" value="1"/>
</dbReference>
<name>A0A6J6GZD8_9ZZZZ</name>
<keyword evidence="4" id="KW-0573">Peptidoglycan synthesis</keyword>
<feature type="transmembrane region" description="Helical" evidence="6">
    <location>
        <begin position="17"/>
        <end position="35"/>
    </location>
</feature>
<dbReference type="GO" id="GO:0016740">
    <property type="term" value="F:transferase activity"/>
    <property type="evidence" value="ECO:0007669"/>
    <property type="project" value="UniProtKB-KW"/>
</dbReference>
<keyword evidence="2" id="KW-0808">Transferase</keyword>
<reference evidence="8" key="1">
    <citation type="submission" date="2020-05" db="EMBL/GenBank/DDBJ databases">
        <authorList>
            <person name="Chiriac C."/>
            <person name="Salcher M."/>
            <person name="Ghai R."/>
            <person name="Kavagutti S V."/>
        </authorList>
    </citation>
    <scope>NUCLEOTIDE SEQUENCE</scope>
</reference>
<dbReference type="UniPathway" id="UPA00219"/>
<proteinExistence type="predicted"/>
<keyword evidence="6" id="KW-0472">Membrane</keyword>
<evidence type="ECO:0000256" key="1">
    <source>
        <dbReference type="ARBA" id="ARBA00004752"/>
    </source>
</evidence>
<sequence length="356" mass="38932">MNRQDNSQYQPSTFDRWRPALIAFAILATVIAIGVQQSEANKNKANVAQEPAFVVGTSLVPVVTAPLTRTLELGMQGDDVLRMQQRLKELQFDPGPVDGVFGQNTVQAMWAFEKLVLGVPREQATGVVTQSTWVIMQSNLEIKPRRVADTATHVEVYLPEQVLIVFTNQKPVLITHISSGTGEMWCEEVKIDPGEEGNNSDEQITKGICGEAVTPPGVFYFYNRRTGMRETKLGSLYNPVYFNYNIAVHGAILVPLKPESHGCVRIPMSVARYFPALVKYGDRLYVFDGIKEPEAYGSPVPPYDKPDPNYTTLPTVTTLVSTPTTTVTTIVGAPTTTVAKSTSSGSVTTTTSSSTP</sequence>
<organism evidence="8">
    <name type="scientific">freshwater metagenome</name>
    <dbReference type="NCBI Taxonomy" id="449393"/>
    <lineage>
        <taxon>unclassified sequences</taxon>
        <taxon>metagenomes</taxon>
        <taxon>ecological metagenomes</taxon>
    </lineage>
</organism>
<dbReference type="CDD" id="cd16913">
    <property type="entry name" value="YkuD_like"/>
    <property type="match status" value="1"/>
</dbReference>
<dbReference type="EMBL" id="CAEZUN010000119">
    <property type="protein sequence ID" value="CAB4605740.1"/>
    <property type="molecule type" value="Genomic_DNA"/>
</dbReference>
<dbReference type="InterPro" id="IPR038063">
    <property type="entry name" value="Transpep_catalytic_dom"/>
</dbReference>
<dbReference type="PROSITE" id="PS52029">
    <property type="entry name" value="LD_TPASE"/>
    <property type="match status" value="1"/>
</dbReference>
<dbReference type="GO" id="GO:0008360">
    <property type="term" value="P:regulation of cell shape"/>
    <property type="evidence" value="ECO:0007669"/>
    <property type="project" value="UniProtKB-KW"/>
</dbReference>
<dbReference type="Gene3D" id="1.10.101.10">
    <property type="entry name" value="PGBD-like superfamily/PGBD"/>
    <property type="match status" value="1"/>
</dbReference>
<accession>A0A6J6GZD8</accession>
<evidence type="ECO:0000256" key="4">
    <source>
        <dbReference type="ARBA" id="ARBA00022984"/>
    </source>
</evidence>
<dbReference type="GO" id="GO:0009252">
    <property type="term" value="P:peptidoglycan biosynthetic process"/>
    <property type="evidence" value="ECO:0007669"/>
    <property type="project" value="UniProtKB-UniPathway"/>
</dbReference>
<protein>
    <submittedName>
        <fullName evidence="8">Unannotated protein</fullName>
    </submittedName>
</protein>
<dbReference type="GO" id="GO:0071555">
    <property type="term" value="P:cell wall organization"/>
    <property type="evidence" value="ECO:0007669"/>
    <property type="project" value="UniProtKB-KW"/>
</dbReference>
<keyword evidence="3" id="KW-0133">Cell shape</keyword>
<evidence type="ECO:0000256" key="6">
    <source>
        <dbReference type="SAM" id="Phobius"/>
    </source>
</evidence>
<evidence type="ECO:0000259" key="7">
    <source>
        <dbReference type="PROSITE" id="PS52029"/>
    </source>
</evidence>
<dbReference type="SUPFAM" id="SSF141523">
    <property type="entry name" value="L,D-transpeptidase catalytic domain-like"/>
    <property type="match status" value="1"/>
</dbReference>
<evidence type="ECO:0000256" key="2">
    <source>
        <dbReference type="ARBA" id="ARBA00022679"/>
    </source>
</evidence>
<dbReference type="Pfam" id="PF01471">
    <property type="entry name" value="PG_binding_1"/>
    <property type="match status" value="1"/>
</dbReference>
<feature type="domain" description="L,D-TPase catalytic" evidence="7">
    <location>
        <begin position="152"/>
        <end position="287"/>
    </location>
</feature>
<keyword evidence="6" id="KW-0812">Transmembrane</keyword>
<dbReference type="InterPro" id="IPR036366">
    <property type="entry name" value="PGBDSf"/>
</dbReference>
<dbReference type="InterPro" id="IPR005490">
    <property type="entry name" value="LD_TPept_cat_dom"/>
</dbReference>
<evidence type="ECO:0000313" key="8">
    <source>
        <dbReference type="EMBL" id="CAB4605740.1"/>
    </source>
</evidence>
<dbReference type="Gene3D" id="2.40.440.10">
    <property type="entry name" value="L,D-transpeptidase catalytic domain-like"/>
    <property type="match status" value="1"/>
</dbReference>
<dbReference type="InterPro" id="IPR002477">
    <property type="entry name" value="Peptidoglycan-bd-like"/>
</dbReference>
<comment type="pathway">
    <text evidence="1">Cell wall biogenesis; peptidoglycan biosynthesis.</text>
</comment>
<keyword evidence="6" id="KW-1133">Transmembrane helix</keyword>
<evidence type="ECO:0000256" key="5">
    <source>
        <dbReference type="ARBA" id="ARBA00023316"/>
    </source>
</evidence>
<evidence type="ECO:0000256" key="3">
    <source>
        <dbReference type="ARBA" id="ARBA00022960"/>
    </source>
</evidence>